<dbReference type="RefSeq" id="WP_004762627.1">
    <property type="nucleotide sequence ID" value="NZ_AHMY02000028.1"/>
</dbReference>
<dbReference type="AlphaFoldDB" id="A0A0E2B579"/>
<comment type="caution">
    <text evidence="1">The sequence shown here is derived from an EMBL/GenBank/DDBJ whole genome shotgun (WGS) entry which is preliminary data.</text>
</comment>
<evidence type="ECO:0000313" key="2">
    <source>
        <dbReference type="Proteomes" id="UP000006253"/>
    </source>
</evidence>
<proteinExistence type="predicted"/>
<dbReference type="EMBL" id="AHMY02000028">
    <property type="protein sequence ID" value="EKO16318.1"/>
    <property type="molecule type" value="Genomic_DNA"/>
</dbReference>
<dbReference type="InterPro" id="IPR022148">
    <property type="entry name" value="CopG_antitoxin"/>
</dbReference>
<evidence type="ECO:0000313" key="1">
    <source>
        <dbReference type="EMBL" id="EKO16318.1"/>
    </source>
</evidence>
<name>A0A0E2B579_9LEPT</name>
<dbReference type="Pfam" id="PF12441">
    <property type="entry name" value="CopG_antitoxin"/>
    <property type="match status" value="1"/>
</dbReference>
<organism evidence="1 2">
    <name type="scientific">Leptospira kirschneri str. H1</name>
    <dbReference type="NCBI Taxonomy" id="1049966"/>
    <lineage>
        <taxon>Bacteria</taxon>
        <taxon>Pseudomonadati</taxon>
        <taxon>Spirochaetota</taxon>
        <taxon>Spirochaetia</taxon>
        <taxon>Leptospirales</taxon>
        <taxon>Leptospiraceae</taxon>
        <taxon>Leptospira</taxon>
    </lineage>
</organism>
<accession>A0A0E2B579</accession>
<protein>
    <submittedName>
        <fullName evidence="1">PF14384 domain protein</fullName>
    </submittedName>
</protein>
<sequence>MRKEYDFSKSKKNPYIKKLKKPITIRIDVDTIGYFKKLSDQTGIPYQNLINLYLAECASKHKKIDLSWK</sequence>
<gene>
    <name evidence="1" type="ORF">LEP1GSC081_3766</name>
</gene>
<reference evidence="1 2" key="1">
    <citation type="submission" date="2012-10" db="EMBL/GenBank/DDBJ databases">
        <authorList>
            <person name="Harkins D.M."/>
            <person name="Durkin A.S."/>
            <person name="Brinkac L.M."/>
            <person name="Selengut J.D."/>
            <person name="Sanka R."/>
            <person name="DePew J."/>
            <person name="Purushe J."/>
            <person name="Peacock S.J."/>
            <person name="Thaipadungpanit J."/>
            <person name="Wuthiekanun V.W."/>
            <person name="Day N.P."/>
            <person name="Vinetz J.M."/>
            <person name="Sutton G.G."/>
            <person name="Nelson W.C."/>
            <person name="Fouts D.E."/>
        </authorList>
    </citation>
    <scope>NUCLEOTIDE SEQUENCE [LARGE SCALE GENOMIC DNA]</scope>
    <source>
        <strain evidence="1 2">H1</strain>
    </source>
</reference>
<dbReference type="Proteomes" id="UP000006253">
    <property type="component" value="Unassembled WGS sequence"/>
</dbReference>